<accession>A0ABV7USX5</accession>
<dbReference type="Pfam" id="PF19806">
    <property type="entry name" value="DUF6289"/>
    <property type="match status" value="1"/>
</dbReference>
<gene>
    <name evidence="2" type="ORF">ACFOM9_06030</name>
</gene>
<dbReference type="InterPro" id="IPR046256">
    <property type="entry name" value="DUF6289"/>
</dbReference>
<feature type="region of interest" description="Disordered" evidence="1">
    <location>
        <begin position="19"/>
        <end position="39"/>
    </location>
</feature>
<dbReference type="EMBL" id="JBHRYF010000002">
    <property type="protein sequence ID" value="MFC3659638.1"/>
    <property type="molecule type" value="Genomic_DNA"/>
</dbReference>
<evidence type="ECO:0000313" key="2">
    <source>
        <dbReference type="EMBL" id="MFC3659638.1"/>
    </source>
</evidence>
<name>A0ABV7USX5_9GAMM</name>
<evidence type="ECO:0000313" key="3">
    <source>
        <dbReference type="Proteomes" id="UP001595724"/>
    </source>
</evidence>
<protein>
    <submittedName>
        <fullName evidence="2">DUF6289 family protein</fullName>
    </submittedName>
</protein>
<dbReference type="Proteomes" id="UP001595724">
    <property type="component" value="Unassembled WGS sequence"/>
</dbReference>
<organism evidence="2 3">
    <name type="scientific">Luteimonas notoginsengisoli</name>
    <dbReference type="NCBI Taxonomy" id="1578200"/>
    <lineage>
        <taxon>Bacteria</taxon>
        <taxon>Pseudomonadati</taxon>
        <taxon>Pseudomonadota</taxon>
        <taxon>Gammaproteobacteria</taxon>
        <taxon>Lysobacterales</taxon>
        <taxon>Lysobacteraceae</taxon>
        <taxon>Luteimonas</taxon>
    </lineage>
</organism>
<evidence type="ECO:0000256" key="1">
    <source>
        <dbReference type="SAM" id="MobiDB-lite"/>
    </source>
</evidence>
<proteinExistence type="predicted"/>
<sequence length="84" mass="9108">MEGVSWADLERDLGCATRGWSRSARSLPSPQARRAQRATPVAATRARWCHDDAGTVVGLRMWGCGDPGWGVVTSNSRAYNGCIM</sequence>
<reference evidence="3" key="1">
    <citation type="journal article" date="2019" name="Int. J. Syst. Evol. Microbiol.">
        <title>The Global Catalogue of Microorganisms (GCM) 10K type strain sequencing project: providing services to taxonomists for standard genome sequencing and annotation.</title>
        <authorList>
            <consortium name="The Broad Institute Genomics Platform"/>
            <consortium name="The Broad Institute Genome Sequencing Center for Infectious Disease"/>
            <person name="Wu L."/>
            <person name="Ma J."/>
        </authorList>
    </citation>
    <scope>NUCLEOTIDE SEQUENCE [LARGE SCALE GENOMIC DNA]</scope>
    <source>
        <strain evidence="3">KCTC 42211</strain>
    </source>
</reference>
<keyword evidence="3" id="KW-1185">Reference proteome</keyword>
<dbReference type="RefSeq" id="WP_386707605.1">
    <property type="nucleotide sequence ID" value="NZ_JBHRYF010000002.1"/>
</dbReference>
<comment type="caution">
    <text evidence="2">The sequence shown here is derived from an EMBL/GenBank/DDBJ whole genome shotgun (WGS) entry which is preliminary data.</text>
</comment>